<accession>A0A9D1TD31</accession>
<keyword evidence="3" id="KW-0520">NAD</keyword>
<dbReference type="PANTHER" id="PTHR10996">
    <property type="entry name" value="2-HYDROXYACID DEHYDROGENASE-RELATED"/>
    <property type="match status" value="1"/>
</dbReference>
<dbReference type="GO" id="GO:0051287">
    <property type="term" value="F:NAD binding"/>
    <property type="evidence" value="ECO:0007669"/>
    <property type="project" value="InterPro"/>
</dbReference>
<dbReference type="InterPro" id="IPR050223">
    <property type="entry name" value="D-isomer_2-hydroxyacid_DH"/>
</dbReference>
<dbReference type="InterPro" id="IPR006139">
    <property type="entry name" value="D-isomer_2_OHA_DH_cat_dom"/>
</dbReference>
<dbReference type="InterPro" id="IPR006140">
    <property type="entry name" value="D-isomer_DH_NAD-bd"/>
</dbReference>
<evidence type="ECO:0000259" key="5">
    <source>
        <dbReference type="Pfam" id="PF00389"/>
    </source>
</evidence>
<dbReference type="GO" id="GO:0005829">
    <property type="term" value="C:cytosol"/>
    <property type="evidence" value="ECO:0007669"/>
    <property type="project" value="TreeGrafter"/>
</dbReference>
<evidence type="ECO:0000256" key="3">
    <source>
        <dbReference type="ARBA" id="ARBA00023027"/>
    </source>
</evidence>
<dbReference type="EMBL" id="DVOT01000169">
    <property type="protein sequence ID" value="HIV28180.1"/>
    <property type="molecule type" value="Genomic_DNA"/>
</dbReference>
<gene>
    <name evidence="7" type="ORF">IAA64_09425</name>
</gene>
<evidence type="ECO:0000313" key="8">
    <source>
        <dbReference type="Proteomes" id="UP000886884"/>
    </source>
</evidence>
<feature type="domain" description="D-isomer specific 2-hydroxyacid dehydrogenase NAD-binding" evidence="6">
    <location>
        <begin position="116"/>
        <end position="292"/>
    </location>
</feature>
<reference evidence="7" key="1">
    <citation type="submission" date="2020-10" db="EMBL/GenBank/DDBJ databases">
        <authorList>
            <person name="Gilroy R."/>
        </authorList>
    </citation>
    <scope>NUCLEOTIDE SEQUENCE</scope>
    <source>
        <strain evidence="7">CHK183-6373</strain>
    </source>
</reference>
<dbReference type="PROSITE" id="PS00671">
    <property type="entry name" value="D_2_HYDROXYACID_DH_3"/>
    <property type="match status" value="1"/>
</dbReference>
<dbReference type="Pfam" id="PF02826">
    <property type="entry name" value="2-Hacid_dh_C"/>
    <property type="match status" value="1"/>
</dbReference>
<dbReference type="Pfam" id="PF00389">
    <property type="entry name" value="2-Hacid_dh"/>
    <property type="match status" value="1"/>
</dbReference>
<dbReference type="PANTHER" id="PTHR10996:SF178">
    <property type="entry name" value="2-HYDROXYACID DEHYDROGENASE YGL185C-RELATED"/>
    <property type="match status" value="1"/>
</dbReference>
<feature type="domain" description="D-isomer specific 2-hydroxyacid dehydrogenase catalytic" evidence="5">
    <location>
        <begin position="30"/>
        <end position="320"/>
    </location>
</feature>
<dbReference type="SUPFAM" id="SSF52283">
    <property type="entry name" value="Formate/glycerate dehydrogenase catalytic domain-like"/>
    <property type="match status" value="1"/>
</dbReference>
<dbReference type="Proteomes" id="UP000886884">
    <property type="component" value="Unassembled WGS sequence"/>
</dbReference>
<evidence type="ECO:0000256" key="4">
    <source>
        <dbReference type="RuleBase" id="RU003719"/>
    </source>
</evidence>
<sequence>MNILITAAQGDTFDRHFPAPILEQLRALGTVVCNPFPRPFTAQELAEALKDTDIVVTHWGTPQIDACMLDGAPRLRLLAHAAGTVAHIASEAFYERNIPVLSANSVMARFVAESVLGYMIAATHRVAQLNASIRAGSWDKRLGEQTSLFGNSIGLIGLGTVGRELLSLLAPFGCTVRVYDPYLPTGALERWPFAAQCGFEEAMRQPIVSVHASQTPETYHMIDANALELLPEGGILLNTARGSLVDTQALIAALQTRRIYAVLDVYEEEGAGNQPEALLQCRENTLLLPHIAAAPATWQLTQAVVDDIGRFLRGEPLTLAVSLRQYRLMTQE</sequence>
<name>A0A9D1TD31_9FIRM</name>
<proteinExistence type="inferred from homology"/>
<dbReference type="Gene3D" id="3.40.50.720">
    <property type="entry name" value="NAD(P)-binding Rossmann-like Domain"/>
    <property type="match status" value="2"/>
</dbReference>
<dbReference type="CDD" id="cd12167">
    <property type="entry name" value="2-Hacid_dh_8"/>
    <property type="match status" value="1"/>
</dbReference>
<comment type="caution">
    <text evidence="7">The sequence shown here is derived from an EMBL/GenBank/DDBJ whole genome shotgun (WGS) entry which is preliminary data.</text>
</comment>
<keyword evidence="2 4" id="KW-0560">Oxidoreductase</keyword>
<dbReference type="InterPro" id="IPR029753">
    <property type="entry name" value="D-isomer_DH_CS"/>
</dbReference>
<dbReference type="AlphaFoldDB" id="A0A9D1TD31"/>
<protein>
    <submittedName>
        <fullName evidence="7">Hydroxyacid dehydrogenase</fullName>
    </submittedName>
</protein>
<evidence type="ECO:0000256" key="2">
    <source>
        <dbReference type="ARBA" id="ARBA00023002"/>
    </source>
</evidence>
<dbReference type="InterPro" id="IPR036291">
    <property type="entry name" value="NAD(P)-bd_dom_sf"/>
</dbReference>
<evidence type="ECO:0000313" key="7">
    <source>
        <dbReference type="EMBL" id="HIV28180.1"/>
    </source>
</evidence>
<evidence type="ECO:0000256" key="1">
    <source>
        <dbReference type="ARBA" id="ARBA00005854"/>
    </source>
</evidence>
<dbReference type="SUPFAM" id="SSF51735">
    <property type="entry name" value="NAD(P)-binding Rossmann-fold domains"/>
    <property type="match status" value="1"/>
</dbReference>
<comment type="similarity">
    <text evidence="1 4">Belongs to the D-isomer specific 2-hydroxyacid dehydrogenase family.</text>
</comment>
<reference evidence="7" key="2">
    <citation type="journal article" date="2021" name="PeerJ">
        <title>Extensive microbial diversity within the chicken gut microbiome revealed by metagenomics and culture.</title>
        <authorList>
            <person name="Gilroy R."/>
            <person name="Ravi A."/>
            <person name="Getino M."/>
            <person name="Pursley I."/>
            <person name="Horton D.L."/>
            <person name="Alikhan N.F."/>
            <person name="Baker D."/>
            <person name="Gharbi K."/>
            <person name="Hall N."/>
            <person name="Watson M."/>
            <person name="Adriaenssens E.M."/>
            <person name="Foster-Nyarko E."/>
            <person name="Jarju S."/>
            <person name="Secka A."/>
            <person name="Antonio M."/>
            <person name="Oren A."/>
            <person name="Chaudhuri R.R."/>
            <person name="La Ragione R."/>
            <person name="Hildebrand F."/>
            <person name="Pallen M.J."/>
        </authorList>
    </citation>
    <scope>NUCLEOTIDE SEQUENCE</scope>
    <source>
        <strain evidence="7">CHK183-6373</strain>
    </source>
</reference>
<organism evidence="7 8">
    <name type="scientific">Candidatus Ornithocaccomicrobium faecavium</name>
    <dbReference type="NCBI Taxonomy" id="2840890"/>
    <lineage>
        <taxon>Bacteria</taxon>
        <taxon>Bacillati</taxon>
        <taxon>Bacillota</taxon>
        <taxon>Clostridia</taxon>
        <taxon>Candidatus Ornithocaccomicrobium</taxon>
    </lineage>
</organism>
<evidence type="ECO:0000259" key="6">
    <source>
        <dbReference type="Pfam" id="PF02826"/>
    </source>
</evidence>
<dbReference type="GO" id="GO:0030267">
    <property type="term" value="F:glyoxylate reductase (NADPH) activity"/>
    <property type="evidence" value="ECO:0007669"/>
    <property type="project" value="TreeGrafter"/>
</dbReference>
<dbReference type="GO" id="GO:0016618">
    <property type="term" value="F:hydroxypyruvate reductase [NAD(P)H] activity"/>
    <property type="evidence" value="ECO:0007669"/>
    <property type="project" value="TreeGrafter"/>
</dbReference>